<dbReference type="NCBIfam" id="TIGR00091">
    <property type="entry name" value="tRNA (guanosine(46)-N7)-methyltransferase TrmB"/>
    <property type="match status" value="1"/>
</dbReference>
<feature type="binding site" evidence="7">
    <location>
        <position position="47"/>
    </location>
    <ligand>
        <name>S-adenosyl-L-methionine</name>
        <dbReference type="ChEBI" id="CHEBI:59789"/>
    </ligand>
</feature>
<dbReference type="InterPro" id="IPR003358">
    <property type="entry name" value="tRNA_(Gua-N-7)_MeTrfase_Trmb"/>
</dbReference>
<dbReference type="HAMAP" id="MF_01057">
    <property type="entry name" value="tRNA_methyltr_TrmB"/>
    <property type="match status" value="1"/>
</dbReference>
<dbReference type="GO" id="GO:0008176">
    <property type="term" value="F:tRNA (guanine(46)-N7)-methyltransferase activity"/>
    <property type="evidence" value="ECO:0007669"/>
    <property type="project" value="UniProtKB-UniRule"/>
</dbReference>
<dbReference type="RefSeq" id="WP_090335665.1">
    <property type="nucleotide sequence ID" value="NZ_FNXY01000004.1"/>
</dbReference>
<reference evidence="8 9" key="1">
    <citation type="submission" date="2016-10" db="EMBL/GenBank/DDBJ databases">
        <authorList>
            <person name="de Groot N.N."/>
        </authorList>
    </citation>
    <scope>NUCLEOTIDE SEQUENCE [LARGE SCALE GENOMIC DNA]</scope>
    <source>
        <strain evidence="8 9">DSM 19938</strain>
    </source>
</reference>
<dbReference type="NCBIfam" id="NF001080">
    <property type="entry name" value="PRK00121.2-2"/>
    <property type="match status" value="1"/>
</dbReference>
<evidence type="ECO:0000256" key="1">
    <source>
        <dbReference type="ARBA" id="ARBA00000142"/>
    </source>
</evidence>
<evidence type="ECO:0000256" key="3">
    <source>
        <dbReference type="ARBA" id="ARBA00022603"/>
    </source>
</evidence>
<keyword evidence="6 7" id="KW-0819">tRNA processing</keyword>
<dbReference type="AlphaFoldDB" id="A0A1H6UQD2"/>
<comment type="catalytic activity">
    <reaction evidence="1 7">
        <text>guanosine(46) in tRNA + S-adenosyl-L-methionine = N(7)-methylguanosine(46) in tRNA + S-adenosyl-L-homocysteine</text>
        <dbReference type="Rhea" id="RHEA:42708"/>
        <dbReference type="Rhea" id="RHEA-COMP:10188"/>
        <dbReference type="Rhea" id="RHEA-COMP:10189"/>
        <dbReference type="ChEBI" id="CHEBI:57856"/>
        <dbReference type="ChEBI" id="CHEBI:59789"/>
        <dbReference type="ChEBI" id="CHEBI:74269"/>
        <dbReference type="ChEBI" id="CHEBI:74480"/>
        <dbReference type="EC" id="2.1.1.33"/>
    </reaction>
</comment>
<evidence type="ECO:0000256" key="2">
    <source>
        <dbReference type="ARBA" id="ARBA00003015"/>
    </source>
</evidence>
<dbReference type="SUPFAM" id="SSF53335">
    <property type="entry name" value="S-adenosyl-L-methionine-dependent methyltransferases"/>
    <property type="match status" value="1"/>
</dbReference>
<dbReference type="STRING" id="408657.SAMN04487995_2671"/>
<dbReference type="InterPro" id="IPR029063">
    <property type="entry name" value="SAM-dependent_MTases_sf"/>
</dbReference>
<accession>A0A1H6UQD2</accession>
<feature type="binding site" evidence="7">
    <location>
        <position position="72"/>
    </location>
    <ligand>
        <name>S-adenosyl-L-methionine</name>
        <dbReference type="ChEBI" id="CHEBI:59789"/>
    </ligand>
</feature>
<comment type="similarity">
    <text evidence="7">Belongs to the class I-like SAM-binding methyltransferase superfamily. TrmB family.</text>
</comment>
<dbReference type="Pfam" id="PF02390">
    <property type="entry name" value="Methyltransf_4"/>
    <property type="match status" value="1"/>
</dbReference>
<comment type="caution">
    <text evidence="7">Lacks conserved residue(s) required for the propagation of feature annotation.</text>
</comment>
<evidence type="ECO:0000256" key="5">
    <source>
        <dbReference type="ARBA" id="ARBA00022691"/>
    </source>
</evidence>
<sequence length="220" mass="25281">MSRRKLDHYKFSAEAPNVIEKGKPLYDTVKGKWNELYFRNNNPIVLELACGKGEYTVGLGKVFPEKNFIGMDIKGDRIARGSLAATESGLNNVAFLRAGIQYSAEFFDENELDEIWLIHPDPQVRDRDEPKRLTNPEFLSSYSKYLKKDGLFCLKTDSTFLYEYSLETIGNSAQYKILEHTDDLYCSPLLSEHHGVRTHYEKIFVSKGYTIKFIKSIVIS</sequence>
<dbReference type="PROSITE" id="PS51625">
    <property type="entry name" value="SAM_MT_TRMB"/>
    <property type="match status" value="1"/>
</dbReference>
<evidence type="ECO:0000256" key="7">
    <source>
        <dbReference type="HAMAP-Rule" id="MF_01057"/>
    </source>
</evidence>
<organism evidence="8 9">
    <name type="scientific">Dyadobacter koreensis</name>
    <dbReference type="NCBI Taxonomy" id="408657"/>
    <lineage>
        <taxon>Bacteria</taxon>
        <taxon>Pseudomonadati</taxon>
        <taxon>Bacteroidota</taxon>
        <taxon>Cytophagia</taxon>
        <taxon>Cytophagales</taxon>
        <taxon>Spirosomataceae</taxon>
        <taxon>Dyadobacter</taxon>
    </lineage>
</organism>
<dbReference type="GO" id="GO:0043527">
    <property type="term" value="C:tRNA methyltransferase complex"/>
    <property type="evidence" value="ECO:0007669"/>
    <property type="project" value="TreeGrafter"/>
</dbReference>
<feature type="binding site" evidence="7">
    <location>
        <position position="157"/>
    </location>
    <ligand>
        <name>substrate</name>
    </ligand>
</feature>
<keyword evidence="5 7" id="KW-0949">S-adenosyl-L-methionine</keyword>
<dbReference type="PANTHER" id="PTHR23417">
    <property type="entry name" value="3-DEOXY-D-MANNO-OCTULOSONIC-ACID TRANSFERASE/TRNA GUANINE-N 7 - -METHYLTRANSFERASE"/>
    <property type="match status" value="1"/>
</dbReference>
<feature type="binding site" evidence="7">
    <location>
        <position position="121"/>
    </location>
    <ligand>
        <name>S-adenosyl-L-methionine</name>
        <dbReference type="ChEBI" id="CHEBI:59789"/>
    </ligand>
</feature>
<dbReference type="InterPro" id="IPR055361">
    <property type="entry name" value="tRNA_methyltr_TrmB_bact"/>
</dbReference>
<dbReference type="UniPathway" id="UPA00989"/>
<keyword evidence="3 7" id="KW-0489">Methyltransferase</keyword>
<comment type="pathway">
    <text evidence="7">tRNA modification; N(7)-methylguanine-tRNA biosynthesis.</text>
</comment>
<dbReference type="EC" id="2.1.1.33" evidence="7"/>
<evidence type="ECO:0000313" key="8">
    <source>
        <dbReference type="EMBL" id="SEI94613.1"/>
    </source>
</evidence>
<feature type="binding site" evidence="7">
    <location>
        <begin position="198"/>
        <end position="201"/>
    </location>
    <ligand>
        <name>substrate</name>
    </ligand>
</feature>
<evidence type="ECO:0000256" key="4">
    <source>
        <dbReference type="ARBA" id="ARBA00022679"/>
    </source>
</evidence>
<evidence type="ECO:0000256" key="6">
    <source>
        <dbReference type="ARBA" id="ARBA00022694"/>
    </source>
</evidence>
<keyword evidence="9" id="KW-1185">Reference proteome</keyword>
<dbReference type="OrthoDB" id="9802090at2"/>
<comment type="function">
    <text evidence="2 7">Catalyzes the formation of N(7)-methylguanine at position 46 (m7G46) in tRNA.</text>
</comment>
<name>A0A1H6UQD2_9BACT</name>
<dbReference type="Proteomes" id="UP000199532">
    <property type="component" value="Unassembled WGS sequence"/>
</dbReference>
<keyword evidence="4 7" id="KW-0808">Transferase</keyword>
<dbReference type="Gene3D" id="3.40.50.150">
    <property type="entry name" value="Vaccinia Virus protein VP39"/>
    <property type="match status" value="1"/>
</dbReference>
<evidence type="ECO:0000313" key="9">
    <source>
        <dbReference type="Proteomes" id="UP000199532"/>
    </source>
</evidence>
<dbReference type="PANTHER" id="PTHR23417:SF14">
    <property type="entry name" value="PENTACOTRIPEPTIDE-REPEAT REGION OF PRORP DOMAIN-CONTAINING PROTEIN"/>
    <property type="match status" value="1"/>
</dbReference>
<proteinExistence type="inferred from homology"/>
<protein>
    <recommendedName>
        <fullName evidence="7">tRNA (guanine-N(7)-)-methyltransferase</fullName>
        <ecNumber evidence="7">2.1.1.33</ecNumber>
    </recommendedName>
    <alternativeName>
        <fullName evidence="7">tRNA (guanine(46)-N(7))-methyltransferase</fullName>
    </alternativeName>
    <alternativeName>
        <fullName evidence="7">tRNA(m7G46)-methyltransferase</fullName>
    </alternativeName>
</protein>
<gene>
    <name evidence="7" type="primary">trmB</name>
    <name evidence="8" type="ORF">SAMN04487995_2671</name>
</gene>
<dbReference type="EMBL" id="FNXY01000004">
    <property type="protein sequence ID" value="SEI94613.1"/>
    <property type="molecule type" value="Genomic_DNA"/>
</dbReference>
<dbReference type="CDD" id="cd02440">
    <property type="entry name" value="AdoMet_MTases"/>
    <property type="match status" value="1"/>
</dbReference>